<evidence type="ECO:0000313" key="4">
    <source>
        <dbReference type="Proteomes" id="UP000435648"/>
    </source>
</evidence>
<name>A0A857C5U6_9HYPH</name>
<dbReference type="PIRSF" id="PIRSF029557">
    <property type="entry name" value="UCP029557"/>
    <property type="match status" value="1"/>
</dbReference>
<dbReference type="KEGG" id="siw:GH266_07675"/>
<evidence type="ECO:0000313" key="3">
    <source>
        <dbReference type="EMBL" id="QGZ34396.1"/>
    </source>
</evidence>
<dbReference type="Gene3D" id="2.30.270.10">
    <property type="entry name" value="duf1285 protein"/>
    <property type="match status" value="1"/>
</dbReference>
<dbReference type="InterPro" id="IPR010707">
    <property type="entry name" value="DUF1285"/>
</dbReference>
<evidence type="ECO:0000259" key="2">
    <source>
        <dbReference type="Pfam" id="PF21028"/>
    </source>
</evidence>
<gene>
    <name evidence="3" type="ORF">GH266_07675</name>
</gene>
<protein>
    <submittedName>
        <fullName evidence="3">DUF1285 domain-containing protein</fullName>
    </submittedName>
</protein>
<dbReference type="EMBL" id="CP046908">
    <property type="protein sequence ID" value="QGZ34396.1"/>
    <property type="molecule type" value="Genomic_DNA"/>
</dbReference>
<proteinExistence type="predicted"/>
<dbReference type="InterPro" id="IPR023361">
    <property type="entry name" value="DUF1285_beta_roll_sf"/>
</dbReference>
<dbReference type="InterPro" id="IPR048341">
    <property type="entry name" value="DUF1285_N"/>
</dbReference>
<dbReference type="OrthoDB" id="3078366at2"/>
<dbReference type="AlphaFoldDB" id="A0A857C5U6"/>
<sequence length="210" mass="22931">MTQRQAEDAGEMPAGLADLVARAGKTRGTPPVERWNPPFCGDIDMRIASDGRWYYMGSPIGREALVRLFASVLRRDEDGRHYLVTPVERVGITVEDAPFLAVEMHAQGEGREQLLTLRTNVGDVVKADADHPLRFERETGTDGLKPYIRVRGALDALLARPLLYQLAELFEEHDVDHESGGRAMLGVWSGGVFFPAVAAGETDTETGGAG</sequence>
<reference evidence="3 4" key="1">
    <citation type="submission" date="2019-12" db="EMBL/GenBank/DDBJ databases">
        <title>The genome of Stappia indica PHM037.</title>
        <authorList>
            <person name="Kacar D."/>
            <person name="Galan B."/>
            <person name="Canedo L."/>
            <person name="Rodriguez P."/>
            <person name="de la Calle F."/>
            <person name="Garcia J.L."/>
        </authorList>
    </citation>
    <scope>NUCLEOTIDE SEQUENCE [LARGE SCALE GENOMIC DNA]</scope>
    <source>
        <strain evidence="3 4">PHM037</strain>
    </source>
</reference>
<evidence type="ECO:0000259" key="1">
    <source>
        <dbReference type="Pfam" id="PF06938"/>
    </source>
</evidence>
<dbReference type="Gene3D" id="3.10.540.10">
    <property type="entry name" value="duf1285 like domain"/>
    <property type="match status" value="1"/>
</dbReference>
<dbReference type="InterPro" id="IPR048342">
    <property type="entry name" value="DUF1285_C"/>
</dbReference>
<dbReference type="Proteomes" id="UP000435648">
    <property type="component" value="Chromosome"/>
</dbReference>
<accession>A0A857C5U6</accession>
<feature type="domain" description="DUF1285" evidence="2">
    <location>
        <begin position="98"/>
        <end position="195"/>
    </location>
</feature>
<dbReference type="Pfam" id="PF06938">
    <property type="entry name" value="DUF1285_N"/>
    <property type="match status" value="1"/>
</dbReference>
<dbReference type="Pfam" id="PF21028">
    <property type="entry name" value="DUF1285_C"/>
    <property type="match status" value="1"/>
</dbReference>
<feature type="domain" description="DUF1285" evidence="1">
    <location>
        <begin position="30"/>
        <end position="97"/>
    </location>
</feature>
<organism evidence="3 4">
    <name type="scientific">Stappia indica</name>
    <dbReference type="NCBI Taxonomy" id="538381"/>
    <lineage>
        <taxon>Bacteria</taxon>
        <taxon>Pseudomonadati</taxon>
        <taxon>Pseudomonadota</taxon>
        <taxon>Alphaproteobacteria</taxon>
        <taxon>Hyphomicrobiales</taxon>
        <taxon>Stappiaceae</taxon>
        <taxon>Stappia</taxon>
    </lineage>
</organism>